<keyword evidence="3" id="KW-1185">Reference proteome</keyword>
<dbReference type="InterPro" id="IPR055411">
    <property type="entry name" value="LRR_FXL15/At3g58940/PEG3-like"/>
</dbReference>
<dbReference type="InterPro" id="IPR036047">
    <property type="entry name" value="F-box-like_dom_sf"/>
</dbReference>
<dbReference type="SUPFAM" id="SSF81383">
    <property type="entry name" value="F-box domain"/>
    <property type="match status" value="1"/>
</dbReference>
<dbReference type="SUPFAM" id="SSF52047">
    <property type="entry name" value="RNI-like"/>
    <property type="match status" value="1"/>
</dbReference>
<dbReference type="Proteomes" id="UP000030689">
    <property type="component" value="Unassembled WGS sequence"/>
</dbReference>
<evidence type="ECO:0000313" key="3">
    <source>
        <dbReference type="Proteomes" id="UP000030689"/>
    </source>
</evidence>
<feature type="non-terminal residue" evidence="2">
    <location>
        <position position="1"/>
    </location>
</feature>
<gene>
    <name evidence="2" type="ORF">EUTSA_v10019739mg</name>
</gene>
<organism evidence="2 3">
    <name type="scientific">Eutrema salsugineum</name>
    <name type="common">Saltwater cress</name>
    <name type="synonym">Sisymbrium salsugineum</name>
    <dbReference type="NCBI Taxonomy" id="72664"/>
    <lineage>
        <taxon>Eukaryota</taxon>
        <taxon>Viridiplantae</taxon>
        <taxon>Streptophyta</taxon>
        <taxon>Embryophyta</taxon>
        <taxon>Tracheophyta</taxon>
        <taxon>Spermatophyta</taxon>
        <taxon>Magnoliopsida</taxon>
        <taxon>eudicotyledons</taxon>
        <taxon>Gunneridae</taxon>
        <taxon>Pentapetalae</taxon>
        <taxon>rosids</taxon>
        <taxon>malvids</taxon>
        <taxon>Brassicales</taxon>
        <taxon>Brassicaceae</taxon>
        <taxon>Eutremeae</taxon>
        <taxon>Eutrema</taxon>
    </lineage>
</organism>
<sequence length="444" mass="50509">TFISIIAKTFDTSCSRDAISWLPDEVLGNILSLLPTKQAASTSLLSKKWRYVYRLVDNLEFDDSQQEGRYNFPESFENFVDRTLALQCDLPIKKFSLKCHVGEEDKERLKACLGRWISNVAGRGVLEAELRISRRGLGFLPPQLLSCKTLVKLTIGRQLYLDKLPSYVWLPSLKFLFLDTASFRYQYLCGVLLAGCPVLEELSVHHKNSVVTPNSISSPTIKRLSVNFDCRRETDCHRTMSFDLPRLVYLEYSDFALSLYRQVNLDSLVEVKLDLHLINFYNGWRPDITDLIAGLRNVEILHVSPVSADAIYTYCIRGLPLFDNLVTLSFGSKNERGWKLLPYLLKQSPKLETLVVQDLDGYTGGDVSMPRNKVKSLHILGYRGTDEELKQLKIFLGEFEYLEVVQVDVAEASEDDDGIIMQTKSDLMMLLGVSLPCKCNFKVT</sequence>
<dbReference type="OMA" id="WIRTAIQ"/>
<dbReference type="EMBL" id="KI517953">
    <property type="protein sequence ID" value="ESQ28188.1"/>
    <property type="molecule type" value="Genomic_DNA"/>
</dbReference>
<dbReference type="PANTHER" id="PTHR31293:SF22">
    <property type="entry name" value="BNAC06G06520D PROTEIN"/>
    <property type="match status" value="1"/>
</dbReference>
<evidence type="ECO:0000259" key="1">
    <source>
        <dbReference type="PROSITE" id="PS50181"/>
    </source>
</evidence>
<dbReference type="STRING" id="72664.V4KLN1"/>
<dbReference type="Gramene" id="ESQ28188">
    <property type="protein sequence ID" value="ESQ28188"/>
    <property type="gene ID" value="EUTSA_v10019739mg"/>
</dbReference>
<reference evidence="2 3" key="1">
    <citation type="journal article" date="2013" name="Front. Plant Sci.">
        <title>The Reference Genome of the Halophytic Plant Eutrema salsugineum.</title>
        <authorList>
            <person name="Yang R."/>
            <person name="Jarvis D.E."/>
            <person name="Chen H."/>
            <person name="Beilstein M.A."/>
            <person name="Grimwood J."/>
            <person name="Jenkins J."/>
            <person name="Shu S."/>
            <person name="Prochnik S."/>
            <person name="Xin M."/>
            <person name="Ma C."/>
            <person name="Schmutz J."/>
            <person name="Wing R.A."/>
            <person name="Mitchell-Olds T."/>
            <person name="Schumaker K.S."/>
            <person name="Wang X."/>
        </authorList>
    </citation>
    <scope>NUCLEOTIDE SEQUENCE [LARGE SCALE GENOMIC DNA]</scope>
</reference>
<dbReference type="Gene3D" id="3.80.10.10">
    <property type="entry name" value="Ribonuclease Inhibitor"/>
    <property type="match status" value="1"/>
</dbReference>
<accession>V4KLN1</accession>
<dbReference type="Pfam" id="PF24758">
    <property type="entry name" value="LRR_At5g56370"/>
    <property type="match status" value="1"/>
</dbReference>
<feature type="domain" description="F-box" evidence="1">
    <location>
        <begin position="16"/>
        <end position="64"/>
    </location>
</feature>
<protein>
    <recommendedName>
        <fullName evidence="1">F-box domain-containing protein</fullName>
    </recommendedName>
</protein>
<dbReference type="InterPro" id="IPR001810">
    <property type="entry name" value="F-box_dom"/>
</dbReference>
<dbReference type="Gene3D" id="1.20.1280.50">
    <property type="match status" value="1"/>
</dbReference>
<dbReference type="KEGG" id="eus:EUTSA_v10019739mg"/>
<dbReference type="InterPro" id="IPR032675">
    <property type="entry name" value="LRR_dom_sf"/>
</dbReference>
<dbReference type="InterPro" id="IPR055294">
    <property type="entry name" value="FBL60-like"/>
</dbReference>
<dbReference type="PROSITE" id="PS50181">
    <property type="entry name" value="FBOX"/>
    <property type="match status" value="1"/>
</dbReference>
<dbReference type="InterPro" id="IPR053781">
    <property type="entry name" value="F-box_AtFBL13-like"/>
</dbReference>
<dbReference type="Pfam" id="PF00646">
    <property type="entry name" value="F-box"/>
    <property type="match status" value="1"/>
</dbReference>
<dbReference type="AlphaFoldDB" id="V4KLN1"/>
<proteinExistence type="predicted"/>
<dbReference type="CDD" id="cd22160">
    <property type="entry name" value="F-box_AtFBL13-like"/>
    <property type="match status" value="1"/>
</dbReference>
<dbReference type="OrthoDB" id="594804at2759"/>
<dbReference type="PANTHER" id="PTHR31293">
    <property type="entry name" value="RNI-LIKE SUPERFAMILY PROTEIN"/>
    <property type="match status" value="1"/>
</dbReference>
<evidence type="ECO:0000313" key="2">
    <source>
        <dbReference type="EMBL" id="ESQ28188.1"/>
    </source>
</evidence>
<name>V4KLN1_EUTSA</name>